<feature type="signal peptide" evidence="1">
    <location>
        <begin position="1"/>
        <end position="20"/>
    </location>
</feature>
<accession>A0A1I3YGQ8</accession>
<gene>
    <name evidence="2" type="ORF">SAMN04487936_1112</name>
</gene>
<proteinExistence type="predicted"/>
<dbReference type="OrthoDB" id="10014302at2"/>
<organism evidence="2 3">
    <name type="scientific">Halobacillus dabanensis</name>
    <dbReference type="NCBI Taxonomy" id="240302"/>
    <lineage>
        <taxon>Bacteria</taxon>
        <taxon>Bacillati</taxon>
        <taxon>Bacillota</taxon>
        <taxon>Bacilli</taxon>
        <taxon>Bacillales</taxon>
        <taxon>Bacillaceae</taxon>
        <taxon>Halobacillus</taxon>
    </lineage>
</organism>
<sequence>MRRFNVVLLLVLMLVACSNSEEEITGEITKIEAGMVYIDESPLKVKDTSQLEVVQNVKVTYIDKTATDDWDPNDFEVKNIEIME</sequence>
<name>A0A1I3YGQ8_HALDA</name>
<protein>
    <recommendedName>
        <fullName evidence="4">DUF3221 domain-containing protein</fullName>
    </recommendedName>
</protein>
<keyword evidence="1" id="KW-0732">Signal</keyword>
<evidence type="ECO:0008006" key="4">
    <source>
        <dbReference type="Google" id="ProtNLM"/>
    </source>
</evidence>
<feature type="chain" id="PRO_5010351090" description="DUF3221 domain-containing protein" evidence="1">
    <location>
        <begin position="21"/>
        <end position="84"/>
    </location>
</feature>
<evidence type="ECO:0000313" key="2">
    <source>
        <dbReference type="EMBL" id="SFK30975.1"/>
    </source>
</evidence>
<evidence type="ECO:0000313" key="3">
    <source>
        <dbReference type="Proteomes" id="UP000183557"/>
    </source>
</evidence>
<dbReference type="PROSITE" id="PS51257">
    <property type="entry name" value="PROKAR_LIPOPROTEIN"/>
    <property type="match status" value="1"/>
</dbReference>
<evidence type="ECO:0000256" key="1">
    <source>
        <dbReference type="SAM" id="SignalP"/>
    </source>
</evidence>
<dbReference type="EMBL" id="FOSB01000011">
    <property type="protein sequence ID" value="SFK30975.1"/>
    <property type="molecule type" value="Genomic_DNA"/>
</dbReference>
<dbReference type="RefSeq" id="WP_075037655.1">
    <property type="nucleotide sequence ID" value="NZ_FOSB01000011.1"/>
</dbReference>
<keyword evidence="3" id="KW-1185">Reference proteome</keyword>
<dbReference type="Proteomes" id="UP000183557">
    <property type="component" value="Unassembled WGS sequence"/>
</dbReference>
<dbReference type="AlphaFoldDB" id="A0A1I3YGQ8"/>
<reference evidence="3" key="1">
    <citation type="submission" date="2016-10" db="EMBL/GenBank/DDBJ databases">
        <authorList>
            <person name="Varghese N."/>
            <person name="Submissions S."/>
        </authorList>
    </citation>
    <scope>NUCLEOTIDE SEQUENCE [LARGE SCALE GENOMIC DNA]</scope>
    <source>
        <strain evidence="3">CGMCC 1.3704</strain>
    </source>
</reference>